<keyword evidence="1" id="KW-0812">Transmembrane</keyword>
<proteinExistence type="predicted"/>
<feature type="transmembrane region" description="Helical" evidence="1">
    <location>
        <begin position="284"/>
        <end position="301"/>
    </location>
</feature>
<evidence type="ECO:0000256" key="1">
    <source>
        <dbReference type="SAM" id="Phobius"/>
    </source>
</evidence>
<sequence>MPKKLIFIFLLALVLRLSLVGLAHHGDLNNNISWANLAFERGLVNFYEGSNWPYSVPNQPPLYILVFTTIRAVSWFFGANMEWLVKIPGILADLGIAWLIYKYSKRWWLAAIWLVNPVSWYNSAVWGQTDAVVNFLGLLAVFALLDKKLVRMSIFYSLSILYKPSLVIFAPILGFVALKQKHHLGKWLDSVIAIGVTAAAVSVWFHPTDNLFSWLFNLYRDRILPGEIGYLTANAFNFWWLVNPGRVLDSTLYWNLSARTWGFMIVIVGMVTLLHGLIRKYSDKRFLSVLAVVSLVTFLFLTRVHERYLFPFFPYATLLLMSPGVALPYIILSLTHLLNLYHLFWAPSIPALEALYTHTWFAKILSTINIGVLIYLFRQYNVFTRKIK</sequence>
<feature type="transmembrane region" description="Helical" evidence="1">
    <location>
        <begin position="260"/>
        <end position="278"/>
    </location>
</feature>
<organism evidence="2 3">
    <name type="scientific">Candidatus Woesebacteria bacterium RIFCSPLOWO2_01_FULL_44_14</name>
    <dbReference type="NCBI Taxonomy" id="1802525"/>
    <lineage>
        <taxon>Bacteria</taxon>
        <taxon>Candidatus Woeseibacteriota</taxon>
    </lineage>
</organism>
<feature type="transmembrane region" description="Helical" evidence="1">
    <location>
        <begin position="228"/>
        <end position="248"/>
    </location>
</feature>
<reference evidence="2 3" key="1">
    <citation type="journal article" date="2016" name="Nat. Commun.">
        <title>Thousands of microbial genomes shed light on interconnected biogeochemical processes in an aquifer system.</title>
        <authorList>
            <person name="Anantharaman K."/>
            <person name="Brown C.T."/>
            <person name="Hug L.A."/>
            <person name="Sharon I."/>
            <person name="Castelle C.J."/>
            <person name="Probst A.J."/>
            <person name="Thomas B.C."/>
            <person name="Singh A."/>
            <person name="Wilkins M.J."/>
            <person name="Karaoz U."/>
            <person name="Brodie E.L."/>
            <person name="Williams K.H."/>
            <person name="Hubbard S.S."/>
            <person name="Banfield J.F."/>
        </authorList>
    </citation>
    <scope>NUCLEOTIDE SEQUENCE [LARGE SCALE GENOMIC DNA]</scope>
</reference>
<feature type="transmembrane region" description="Helical" evidence="1">
    <location>
        <begin position="313"/>
        <end position="338"/>
    </location>
</feature>
<dbReference type="STRING" id="1802525.A2975_05015"/>
<protein>
    <recommendedName>
        <fullName evidence="4">Glycosyltransferase RgtA/B/C/D-like domain-containing protein</fullName>
    </recommendedName>
</protein>
<keyword evidence="1" id="KW-1133">Transmembrane helix</keyword>
<name>A0A1F8C0Q4_9BACT</name>
<keyword evidence="1" id="KW-0472">Membrane</keyword>
<gene>
    <name evidence="2" type="ORF">A2975_05015</name>
</gene>
<evidence type="ECO:0008006" key="4">
    <source>
        <dbReference type="Google" id="ProtNLM"/>
    </source>
</evidence>
<comment type="caution">
    <text evidence="2">The sequence shown here is derived from an EMBL/GenBank/DDBJ whole genome shotgun (WGS) entry which is preliminary data.</text>
</comment>
<feature type="transmembrane region" description="Helical" evidence="1">
    <location>
        <begin position="358"/>
        <end position="377"/>
    </location>
</feature>
<feature type="transmembrane region" description="Helical" evidence="1">
    <location>
        <begin position="131"/>
        <end position="149"/>
    </location>
</feature>
<feature type="transmembrane region" description="Helical" evidence="1">
    <location>
        <begin position="155"/>
        <end position="178"/>
    </location>
</feature>
<feature type="transmembrane region" description="Helical" evidence="1">
    <location>
        <begin position="83"/>
        <end position="101"/>
    </location>
</feature>
<feature type="transmembrane region" description="Helical" evidence="1">
    <location>
        <begin position="190"/>
        <end position="208"/>
    </location>
</feature>
<accession>A0A1F8C0Q4</accession>
<dbReference type="Proteomes" id="UP000178429">
    <property type="component" value="Unassembled WGS sequence"/>
</dbReference>
<evidence type="ECO:0000313" key="2">
    <source>
        <dbReference type="EMBL" id="OGM69941.1"/>
    </source>
</evidence>
<dbReference type="EMBL" id="MGHL01000007">
    <property type="protein sequence ID" value="OGM69941.1"/>
    <property type="molecule type" value="Genomic_DNA"/>
</dbReference>
<evidence type="ECO:0000313" key="3">
    <source>
        <dbReference type="Proteomes" id="UP000178429"/>
    </source>
</evidence>
<dbReference type="AlphaFoldDB" id="A0A1F8C0Q4"/>